<gene>
    <name evidence="1" type="ORF">Pan189_02680</name>
</gene>
<accession>A0A517QW73</accession>
<name>A0A517QW73_9PLAN</name>
<dbReference type="Proteomes" id="UP000317318">
    <property type="component" value="Chromosome"/>
</dbReference>
<dbReference type="AlphaFoldDB" id="A0A517QW73"/>
<evidence type="ECO:0000313" key="1">
    <source>
        <dbReference type="EMBL" id="QDT35915.1"/>
    </source>
</evidence>
<evidence type="ECO:0000313" key="2">
    <source>
        <dbReference type="Proteomes" id="UP000317318"/>
    </source>
</evidence>
<sequence>MHGVEVISLSEDLRELFHPIAIRIEQNDFDLAHGVVGTGEVIENLLIILGRRIDDDQLVTDVFGHRRENIEVKERLGRHIGGAIRFGQFVPLGRMQRVVAFRSVVSAAIGECSIDGHADRRGTEHDPRFQPHQQGRLLIDGSVSVGHTFIRAGGPG</sequence>
<reference evidence="1 2" key="1">
    <citation type="submission" date="2019-02" db="EMBL/GenBank/DDBJ databases">
        <title>Deep-cultivation of Planctomycetes and their phenomic and genomic characterization uncovers novel biology.</title>
        <authorList>
            <person name="Wiegand S."/>
            <person name="Jogler M."/>
            <person name="Boedeker C."/>
            <person name="Pinto D."/>
            <person name="Vollmers J."/>
            <person name="Rivas-Marin E."/>
            <person name="Kohn T."/>
            <person name="Peeters S.H."/>
            <person name="Heuer A."/>
            <person name="Rast P."/>
            <person name="Oberbeckmann S."/>
            <person name="Bunk B."/>
            <person name="Jeske O."/>
            <person name="Meyerdierks A."/>
            <person name="Storesund J.E."/>
            <person name="Kallscheuer N."/>
            <person name="Luecker S."/>
            <person name="Lage O.M."/>
            <person name="Pohl T."/>
            <person name="Merkel B.J."/>
            <person name="Hornburger P."/>
            <person name="Mueller R.-W."/>
            <person name="Bruemmer F."/>
            <person name="Labrenz M."/>
            <person name="Spormann A.M."/>
            <person name="Op den Camp H."/>
            <person name="Overmann J."/>
            <person name="Amann R."/>
            <person name="Jetten M.S.M."/>
            <person name="Mascher T."/>
            <person name="Medema M.H."/>
            <person name="Devos D.P."/>
            <person name="Kaster A.-K."/>
            <person name="Ovreas L."/>
            <person name="Rohde M."/>
            <person name="Galperin M.Y."/>
            <person name="Jogler C."/>
        </authorList>
    </citation>
    <scope>NUCLEOTIDE SEQUENCE [LARGE SCALE GENOMIC DNA]</scope>
    <source>
        <strain evidence="1 2">Pan189</strain>
    </source>
</reference>
<dbReference type="EMBL" id="CP036268">
    <property type="protein sequence ID" value="QDT35915.1"/>
    <property type="molecule type" value="Genomic_DNA"/>
</dbReference>
<protein>
    <submittedName>
        <fullName evidence="1">Uncharacterized protein</fullName>
    </submittedName>
</protein>
<proteinExistence type="predicted"/>
<keyword evidence="2" id="KW-1185">Reference proteome</keyword>
<organism evidence="1 2">
    <name type="scientific">Stratiformator vulcanicus</name>
    <dbReference type="NCBI Taxonomy" id="2527980"/>
    <lineage>
        <taxon>Bacteria</taxon>
        <taxon>Pseudomonadati</taxon>
        <taxon>Planctomycetota</taxon>
        <taxon>Planctomycetia</taxon>
        <taxon>Planctomycetales</taxon>
        <taxon>Planctomycetaceae</taxon>
        <taxon>Stratiformator</taxon>
    </lineage>
</organism>
<dbReference type="KEGG" id="svp:Pan189_02680"/>